<comment type="caution">
    <text evidence="1">The sequence shown here is derived from an EMBL/GenBank/DDBJ whole genome shotgun (WGS) entry which is preliminary data.</text>
</comment>
<name>A0A0G1Y0M6_9BACT</name>
<organism evidence="1 2">
    <name type="scientific">Candidatus Uhrbacteria bacterium GW2011_GWC2_53_7</name>
    <dbReference type="NCBI Taxonomy" id="1618986"/>
    <lineage>
        <taxon>Bacteria</taxon>
        <taxon>Candidatus Uhriibacteriota</taxon>
    </lineage>
</organism>
<evidence type="ECO:0000313" key="2">
    <source>
        <dbReference type="Proteomes" id="UP000033865"/>
    </source>
</evidence>
<dbReference type="AlphaFoldDB" id="A0A0G1Y0M6"/>
<evidence type="ECO:0000313" key="1">
    <source>
        <dbReference type="EMBL" id="KKW36685.1"/>
    </source>
</evidence>
<reference evidence="1 2" key="1">
    <citation type="journal article" date="2015" name="Nature">
        <title>rRNA introns, odd ribosomes, and small enigmatic genomes across a large radiation of phyla.</title>
        <authorList>
            <person name="Brown C.T."/>
            <person name="Hug L.A."/>
            <person name="Thomas B.C."/>
            <person name="Sharon I."/>
            <person name="Castelle C.J."/>
            <person name="Singh A."/>
            <person name="Wilkins M.J."/>
            <person name="Williams K.H."/>
            <person name="Banfield J.F."/>
        </authorList>
    </citation>
    <scope>NUCLEOTIDE SEQUENCE [LARGE SCALE GENOMIC DNA]</scope>
</reference>
<accession>A0A0G1Y0M6</accession>
<protein>
    <submittedName>
        <fullName evidence="1">Uncharacterized protein</fullName>
    </submittedName>
</protein>
<proteinExistence type="predicted"/>
<dbReference type="Proteomes" id="UP000033865">
    <property type="component" value="Unassembled WGS sequence"/>
</dbReference>
<sequence>MISDGMPFLQFLFFLFSSYPEIQTTYPAGTLGFLVNGEPPREHTTLHDGDKLIFIATGKDGVTRTPWGFHGTFPSSRKP</sequence>
<gene>
    <name evidence="1" type="ORF">UY82_C0015G0014</name>
</gene>
<dbReference type="EMBL" id="LCRN01000015">
    <property type="protein sequence ID" value="KKW36685.1"/>
    <property type="molecule type" value="Genomic_DNA"/>
</dbReference>